<organism evidence="1 2">
    <name type="scientific">Catharanthus roseus</name>
    <name type="common">Madagascar periwinkle</name>
    <name type="synonym">Vinca rosea</name>
    <dbReference type="NCBI Taxonomy" id="4058"/>
    <lineage>
        <taxon>Eukaryota</taxon>
        <taxon>Viridiplantae</taxon>
        <taxon>Streptophyta</taxon>
        <taxon>Embryophyta</taxon>
        <taxon>Tracheophyta</taxon>
        <taxon>Spermatophyta</taxon>
        <taxon>Magnoliopsida</taxon>
        <taxon>eudicotyledons</taxon>
        <taxon>Gunneridae</taxon>
        <taxon>Pentapetalae</taxon>
        <taxon>asterids</taxon>
        <taxon>lamiids</taxon>
        <taxon>Gentianales</taxon>
        <taxon>Apocynaceae</taxon>
        <taxon>Rauvolfioideae</taxon>
        <taxon>Vinceae</taxon>
        <taxon>Catharanthinae</taxon>
        <taxon>Catharanthus</taxon>
    </lineage>
</organism>
<protein>
    <submittedName>
        <fullName evidence="1">Uncharacterized protein</fullName>
    </submittedName>
</protein>
<dbReference type="EMBL" id="CM044702">
    <property type="protein sequence ID" value="KAI5677450.1"/>
    <property type="molecule type" value="Genomic_DNA"/>
</dbReference>
<evidence type="ECO:0000313" key="1">
    <source>
        <dbReference type="EMBL" id="KAI5677450.1"/>
    </source>
</evidence>
<proteinExistence type="predicted"/>
<accession>A0ACC0BXS8</accession>
<comment type="caution">
    <text evidence="1">The sequence shown here is derived from an EMBL/GenBank/DDBJ whole genome shotgun (WGS) entry which is preliminary data.</text>
</comment>
<evidence type="ECO:0000313" key="2">
    <source>
        <dbReference type="Proteomes" id="UP001060085"/>
    </source>
</evidence>
<name>A0ACC0BXS8_CATRO</name>
<sequence>MEDVSHHVQQIRQALKGLEQQFSCLAKNVKDLKREEEANYEQNERFHKRRDDYEGYYDSYNYGGCSYRRSSQTLGTTSRPLSYNNLKLSLLFGTFGPYDYEAWEQKVQAKENFMESSMGEMSTKANELSQAQGAIHRKVIHYEKKNTCTLVKEEKSRQKKVKSVVSTKESEGKMKENEFLIENFESLKEEQVEEKQDEIEKSEETKEDMRLRIFEGDKREKMKESCCDISSSLNSLSNEEVNLFTNSNNHFLSCFSPSMQKFEAQKMENEGSLGYKLYKTKSFLLSTSFLSFDFIINESNSCSFSFFCDRIQSQFLHFLTTTCGTKLNHRMEAKEEGMGKAFLYYYEFSFKELKLFLELYAAFVTLAGNVMVNPFTSVGI</sequence>
<dbReference type="Proteomes" id="UP001060085">
    <property type="component" value="Linkage Group LG02"/>
</dbReference>
<reference evidence="2" key="1">
    <citation type="journal article" date="2023" name="Nat. Plants">
        <title>Single-cell RNA sequencing provides a high-resolution roadmap for understanding the multicellular compartmentation of specialized metabolism.</title>
        <authorList>
            <person name="Sun S."/>
            <person name="Shen X."/>
            <person name="Li Y."/>
            <person name="Li Y."/>
            <person name="Wang S."/>
            <person name="Li R."/>
            <person name="Zhang H."/>
            <person name="Shen G."/>
            <person name="Guo B."/>
            <person name="Wei J."/>
            <person name="Xu J."/>
            <person name="St-Pierre B."/>
            <person name="Chen S."/>
            <person name="Sun C."/>
        </authorList>
    </citation>
    <scope>NUCLEOTIDE SEQUENCE [LARGE SCALE GENOMIC DNA]</scope>
</reference>
<gene>
    <name evidence="1" type="ORF">M9H77_08400</name>
</gene>
<keyword evidence="2" id="KW-1185">Reference proteome</keyword>